<name>A0A9Q1JN86_9CARY</name>
<reference evidence="1" key="1">
    <citation type="submission" date="2022-04" db="EMBL/GenBank/DDBJ databases">
        <title>Carnegiea gigantea Genome sequencing and assembly v2.</title>
        <authorList>
            <person name="Copetti D."/>
            <person name="Sanderson M.J."/>
            <person name="Burquez A."/>
            <person name="Wojciechowski M.F."/>
        </authorList>
    </citation>
    <scope>NUCLEOTIDE SEQUENCE</scope>
    <source>
        <strain evidence="1">SGP5-SGP5p</strain>
        <tissue evidence="1">Aerial part</tissue>
    </source>
</reference>
<evidence type="ECO:0000313" key="2">
    <source>
        <dbReference type="Proteomes" id="UP001153076"/>
    </source>
</evidence>
<proteinExistence type="predicted"/>
<protein>
    <submittedName>
        <fullName evidence="1">Uncharacterized protein</fullName>
    </submittedName>
</protein>
<dbReference type="EMBL" id="JAKOGI010001409">
    <property type="protein sequence ID" value="KAJ8425765.1"/>
    <property type="molecule type" value="Genomic_DNA"/>
</dbReference>
<dbReference type="Proteomes" id="UP001153076">
    <property type="component" value="Unassembled WGS sequence"/>
</dbReference>
<sequence>MNVPMVYNIILGHPTLNTIKVVVAPYLLLIQFEVDDGKVSLVIRSIICVPSQKKHWWHQARHLSSSKPYLHRTCTPTPLACTSALEPYVIGVGLFSEGLHLFLIAFGLLPDGIKLNLYNALKKKRVNDGESVNCTLNTRKEKTMASQIKYEGKD</sequence>
<organism evidence="1 2">
    <name type="scientific">Carnegiea gigantea</name>
    <dbReference type="NCBI Taxonomy" id="171969"/>
    <lineage>
        <taxon>Eukaryota</taxon>
        <taxon>Viridiplantae</taxon>
        <taxon>Streptophyta</taxon>
        <taxon>Embryophyta</taxon>
        <taxon>Tracheophyta</taxon>
        <taxon>Spermatophyta</taxon>
        <taxon>Magnoliopsida</taxon>
        <taxon>eudicotyledons</taxon>
        <taxon>Gunneridae</taxon>
        <taxon>Pentapetalae</taxon>
        <taxon>Caryophyllales</taxon>
        <taxon>Cactineae</taxon>
        <taxon>Cactaceae</taxon>
        <taxon>Cactoideae</taxon>
        <taxon>Echinocereeae</taxon>
        <taxon>Carnegiea</taxon>
    </lineage>
</organism>
<keyword evidence="2" id="KW-1185">Reference proteome</keyword>
<gene>
    <name evidence="1" type="ORF">Cgig2_014879</name>
</gene>
<accession>A0A9Q1JN86</accession>
<comment type="caution">
    <text evidence="1">The sequence shown here is derived from an EMBL/GenBank/DDBJ whole genome shotgun (WGS) entry which is preliminary data.</text>
</comment>
<evidence type="ECO:0000313" key="1">
    <source>
        <dbReference type="EMBL" id="KAJ8425765.1"/>
    </source>
</evidence>
<dbReference type="AlphaFoldDB" id="A0A9Q1JN86"/>